<dbReference type="RefSeq" id="WP_153834931.1">
    <property type="nucleotide sequence ID" value="NZ_JBHUMW010000094.1"/>
</dbReference>
<evidence type="ECO:0000259" key="7">
    <source>
        <dbReference type="Pfam" id="PF12696"/>
    </source>
</evidence>
<evidence type="ECO:0000256" key="2">
    <source>
        <dbReference type="ARBA" id="ARBA00022475"/>
    </source>
</evidence>
<keyword evidence="5" id="KW-0472">Membrane</keyword>
<evidence type="ECO:0000256" key="6">
    <source>
        <dbReference type="SAM" id="MobiDB-lite"/>
    </source>
</evidence>
<organism evidence="8 9">
    <name type="scientific">Gracilibacillus thailandensis</name>
    <dbReference type="NCBI Taxonomy" id="563735"/>
    <lineage>
        <taxon>Bacteria</taxon>
        <taxon>Bacillati</taxon>
        <taxon>Bacillota</taxon>
        <taxon>Bacilli</taxon>
        <taxon>Bacillales</taxon>
        <taxon>Bacillaceae</taxon>
        <taxon>Gracilibacillus</taxon>
    </lineage>
</organism>
<dbReference type="SUPFAM" id="SSF52540">
    <property type="entry name" value="P-loop containing nucleoside triphosphate hydrolases"/>
    <property type="match status" value="1"/>
</dbReference>
<dbReference type="CDD" id="cd01127">
    <property type="entry name" value="TrwB_TraG_TraD_VirD4"/>
    <property type="match status" value="1"/>
</dbReference>
<keyword evidence="3" id="KW-0812">Transmembrane</keyword>
<dbReference type="PANTHER" id="PTHR37937:SF1">
    <property type="entry name" value="CONJUGATIVE TRANSFER: DNA TRANSPORT"/>
    <property type="match status" value="1"/>
</dbReference>
<reference evidence="8 9" key="1">
    <citation type="submission" date="2019-10" db="EMBL/GenBank/DDBJ databases">
        <title>Gracilibacillus salitolerans sp. nov., a moderate halophile isolated from a saline soil in northwest China.</title>
        <authorList>
            <person name="Gan L."/>
        </authorList>
    </citation>
    <scope>NUCLEOTIDE SEQUENCE [LARGE SCALE GENOMIC DNA]</scope>
    <source>
        <strain evidence="8 9">TP2-8</strain>
    </source>
</reference>
<comment type="caution">
    <text evidence="8">The sequence shown here is derived from an EMBL/GenBank/DDBJ whole genome shotgun (WGS) entry which is preliminary data.</text>
</comment>
<proteinExistence type="predicted"/>
<dbReference type="Pfam" id="PF12696">
    <property type="entry name" value="TraG-D_C"/>
    <property type="match status" value="1"/>
</dbReference>
<keyword evidence="9" id="KW-1185">Reference proteome</keyword>
<evidence type="ECO:0000256" key="1">
    <source>
        <dbReference type="ARBA" id="ARBA00004651"/>
    </source>
</evidence>
<dbReference type="InterPro" id="IPR051539">
    <property type="entry name" value="T4SS-coupling_protein"/>
</dbReference>
<evidence type="ECO:0000313" key="9">
    <source>
        <dbReference type="Proteomes" id="UP000435187"/>
    </source>
</evidence>
<dbReference type="Proteomes" id="UP000435187">
    <property type="component" value="Unassembled WGS sequence"/>
</dbReference>
<dbReference type="InterPro" id="IPR032689">
    <property type="entry name" value="TraG-D_C"/>
</dbReference>
<name>A0A6N7QVN7_9BACI</name>
<dbReference type="AlphaFoldDB" id="A0A6N7QVN7"/>
<sequence length="606" mass="69870">MSEPIMWGGDDPFTHLLAVGPTRCGKSATVLSPMAYQLLLQKKRGKKVGFSLIEPKGDLVQDIKEYCDEMEVPYIYIDPESPDSHRFNVMEGDKDDVAEATVAVLQSLFGKQEAFFQTVQELSTRNVTKLLKELKGDDCDLMDLLETLRDEKLLGKRVQELKMKNPNSELIPFFENELLGSLKDQYRKLVIGLRSQLENITSNQKLRRIITGKSDIDLDKHLEEGGILLVNTSLGKLKSSGDAFGKFVIMHLQSATFRREGTEKTRTPHFLIADEYSRYINPDVEMFLSIAASYRVAGVFATQSLGQLEVETGKISGKAMKQAILTSCRNKIAFCGLSSEDAKEFAEEFGKDRVVMRQSTYKNRILLPRFFPDHYRDTEIEEYRYHYTYLQDSMKRFHFLCRILKNGTPQKPFEGIGQFVPRDWKDRREWDMKKIDENKIMQFITNGKRLIRQSKGLQQKVTSFVTSKKAKEQPQQETEEEQLINDQETKEDLNIEKQQIEAISSNHELEYTPDENSKNQEVMLSDLEIEPTDIDNETNLNEIKSNDGEEIKRVPNEVRVEEEINLENVYEPEMDHGGVAVKTKPSQTKKDNEELIKNKYNEDDFM</sequence>
<evidence type="ECO:0000256" key="5">
    <source>
        <dbReference type="ARBA" id="ARBA00023136"/>
    </source>
</evidence>
<keyword evidence="4" id="KW-1133">Transmembrane helix</keyword>
<dbReference type="InterPro" id="IPR027417">
    <property type="entry name" value="P-loop_NTPase"/>
</dbReference>
<comment type="subcellular location">
    <subcellularLocation>
        <location evidence="1">Cell membrane</location>
        <topology evidence="1">Multi-pass membrane protein</topology>
    </subcellularLocation>
</comment>
<evidence type="ECO:0000313" key="8">
    <source>
        <dbReference type="EMBL" id="MRI66173.1"/>
    </source>
</evidence>
<keyword evidence="2" id="KW-1003">Cell membrane</keyword>
<accession>A0A6N7QVN7</accession>
<dbReference type="GO" id="GO:0005886">
    <property type="term" value="C:plasma membrane"/>
    <property type="evidence" value="ECO:0007669"/>
    <property type="project" value="UniProtKB-SubCell"/>
</dbReference>
<dbReference type="EMBL" id="WJEE01000012">
    <property type="protein sequence ID" value="MRI66173.1"/>
    <property type="molecule type" value="Genomic_DNA"/>
</dbReference>
<evidence type="ECO:0000256" key="3">
    <source>
        <dbReference type="ARBA" id="ARBA00022692"/>
    </source>
</evidence>
<feature type="region of interest" description="Disordered" evidence="6">
    <location>
        <begin position="571"/>
        <end position="606"/>
    </location>
</feature>
<gene>
    <name evidence="8" type="ORF">GH885_07415</name>
</gene>
<feature type="compositionally biased region" description="Basic and acidic residues" evidence="6">
    <location>
        <begin position="588"/>
        <end position="606"/>
    </location>
</feature>
<dbReference type="PANTHER" id="PTHR37937">
    <property type="entry name" value="CONJUGATIVE TRANSFER: DNA TRANSPORT"/>
    <property type="match status" value="1"/>
</dbReference>
<protein>
    <submittedName>
        <fullName evidence="8">TraM recognition domain-containing protein</fullName>
    </submittedName>
</protein>
<feature type="region of interest" description="Disordered" evidence="6">
    <location>
        <begin position="465"/>
        <end position="490"/>
    </location>
</feature>
<dbReference type="Gene3D" id="3.40.50.300">
    <property type="entry name" value="P-loop containing nucleotide triphosphate hydrolases"/>
    <property type="match status" value="2"/>
</dbReference>
<evidence type="ECO:0000256" key="4">
    <source>
        <dbReference type="ARBA" id="ARBA00022989"/>
    </source>
</evidence>
<feature type="domain" description="TraD/TraG TraM recognition site" evidence="7">
    <location>
        <begin position="271"/>
        <end position="362"/>
    </location>
</feature>